<keyword evidence="9" id="KW-0735">Signal-anchor</keyword>
<evidence type="ECO:0000256" key="12">
    <source>
        <dbReference type="SAM" id="SignalP"/>
    </source>
</evidence>
<dbReference type="InterPro" id="IPR003378">
    <property type="entry name" value="Fringe-like_glycosylTrfase"/>
</dbReference>
<gene>
    <name evidence="14" type="ORF">UCDDS831_g00370</name>
</gene>
<dbReference type="GO" id="GO:0016263">
    <property type="term" value="F:glycoprotein-N-acetylgalactosamine 3-beta-galactosyltransferase activity"/>
    <property type="evidence" value="ECO:0007669"/>
    <property type="project" value="UniProtKB-EC"/>
</dbReference>
<organism evidence="14 15">
    <name type="scientific">Diplodia seriata</name>
    <dbReference type="NCBI Taxonomy" id="420778"/>
    <lineage>
        <taxon>Eukaryota</taxon>
        <taxon>Fungi</taxon>
        <taxon>Dikarya</taxon>
        <taxon>Ascomycota</taxon>
        <taxon>Pezizomycotina</taxon>
        <taxon>Dothideomycetes</taxon>
        <taxon>Dothideomycetes incertae sedis</taxon>
        <taxon>Botryosphaeriales</taxon>
        <taxon>Botryosphaeriaceae</taxon>
        <taxon>Diplodia</taxon>
    </lineage>
</organism>
<accession>A0A0G2GYF2</accession>
<keyword evidence="10" id="KW-1133">Transmembrane helix</keyword>
<dbReference type="Gene3D" id="3.90.550.50">
    <property type="match status" value="1"/>
</dbReference>
<keyword evidence="6" id="KW-0808">Transferase</keyword>
<keyword evidence="12" id="KW-0732">Signal</keyword>
<dbReference type="InterPro" id="IPR026050">
    <property type="entry name" value="C1GALT1/C1GALT1_chp1"/>
</dbReference>
<keyword evidence="8" id="KW-0547">Nucleotide-binding</keyword>
<feature type="domain" description="Fringe-like glycosyltransferase" evidence="13">
    <location>
        <begin position="189"/>
        <end position="296"/>
    </location>
</feature>
<dbReference type="AlphaFoldDB" id="A0A0G2GYF2"/>
<keyword evidence="7" id="KW-0812">Transmembrane</keyword>
<evidence type="ECO:0000256" key="1">
    <source>
        <dbReference type="ARBA" id="ARBA00004606"/>
    </source>
</evidence>
<dbReference type="Pfam" id="PF02434">
    <property type="entry name" value="Fringe"/>
    <property type="match status" value="1"/>
</dbReference>
<dbReference type="PANTHER" id="PTHR23033">
    <property type="entry name" value="BETA1,3-GALACTOSYLTRANSFERASE"/>
    <property type="match status" value="1"/>
</dbReference>
<comment type="pathway">
    <text evidence="2">Protein modification; protein glycosylation.</text>
</comment>
<protein>
    <recommendedName>
        <fullName evidence="4">N-acetylgalactosaminide beta-1,3-galactosyltransferase</fullName>
        <ecNumber evidence="4">2.4.1.122</ecNumber>
    </recommendedName>
</protein>
<evidence type="ECO:0000256" key="11">
    <source>
        <dbReference type="ARBA" id="ARBA00023136"/>
    </source>
</evidence>
<evidence type="ECO:0000256" key="3">
    <source>
        <dbReference type="ARBA" id="ARBA00006462"/>
    </source>
</evidence>
<dbReference type="GO" id="GO:0000166">
    <property type="term" value="F:nucleotide binding"/>
    <property type="evidence" value="ECO:0007669"/>
    <property type="project" value="UniProtKB-KW"/>
</dbReference>
<feature type="signal peptide" evidence="12">
    <location>
        <begin position="1"/>
        <end position="33"/>
    </location>
</feature>
<sequence>MLSSASRPRPPLFIAVAASLLLLFLSWSHLGLAHQNAMNADFVPETVQLDQNFGKPAVPAHPEGLTEQPQNPEMGKLPCASLPGAEDVFVVMKTSATEVHEKLPTHLETTFRCIPNFAVFSDYEEEVQGQKVHDLLDEVNQDLRQTHPDFSLYRQLHEYKSQGKDIAELADAVQHQALKLDKWKFLPLMEKALKAQPEAKFYFFMEADTYVIWSNLLKWLSFFEPEKPLYVGGQNWMLDKQFASGGSGIILSKNSLERVVAQRKNNLETFDKLTAADYAGDVVLSRVMETVAVPLTGAFPIIQGENPYTLDYTKNHWCYPVVSYHHMKPEWTKAMWDFEQSWMSQGADRPTLRHRDVFAHVVAPQISGEKDNWDNLSDDYEETPQEYSLQGCREACAQREDCVQYLFSPGRCQTGKVIRLGQAGSERDPVNLGQDTTSGWVVDRINSFIQSVEPCQQDHWITSPAPGQ</sequence>
<comment type="similarity">
    <text evidence="3">Belongs to the glycosyltransferase 31 family. Beta3-Gal-T subfamily.</text>
</comment>
<reference evidence="14 15" key="1">
    <citation type="submission" date="2015-03" db="EMBL/GenBank/DDBJ databases">
        <authorList>
            <person name="Morales-Cruz A."/>
            <person name="Amrine K.C."/>
            <person name="Cantu D."/>
        </authorList>
    </citation>
    <scope>NUCLEOTIDE SEQUENCE [LARGE SCALE GENOMIC DNA]</scope>
    <source>
        <strain evidence="14">DS831</strain>
    </source>
</reference>
<dbReference type="GO" id="GO:0016020">
    <property type="term" value="C:membrane"/>
    <property type="evidence" value="ECO:0007669"/>
    <property type="project" value="UniProtKB-SubCell"/>
</dbReference>
<evidence type="ECO:0000313" key="14">
    <source>
        <dbReference type="EMBL" id="KKY28188.1"/>
    </source>
</evidence>
<name>A0A0G2GYF2_9PEZI</name>
<dbReference type="EMBL" id="LAQI01000011">
    <property type="protein sequence ID" value="KKY28188.1"/>
    <property type="molecule type" value="Genomic_DNA"/>
</dbReference>
<evidence type="ECO:0000256" key="2">
    <source>
        <dbReference type="ARBA" id="ARBA00004922"/>
    </source>
</evidence>
<evidence type="ECO:0000313" key="15">
    <source>
        <dbReference type="Proteomes" id="UP000034182"/>
    </source>
</evidence>
<evidence type="ECO:0000259" key="13">
    <source>
        <dbReference type="Pfam" id="PF02434"/>
    </source>
</evidence>
<evidence type="ECO:0000256" key="7">
    <source>
        <dbReference type="ARBA" id="ARBA00022692"/>
    </source>
</evidence>
<evidence type="ECO:0000256" key="9">
    <source>
        <dbReference type="ARBA" id="ARBA00022968"/>
    </source>
</evidence>
<feature type="chain" id="PRO_5002544861" description="N-acetylgalactosaminide beta-1,3-galactosyltransferase" evidence="12">
    <location>
        <begin position="34"/>
        <end position="468"/>
    </location>
</feature>
<evidence type="ECO:0000256" key="6">
    <source>
        <dbReference type="ARBA" id="ARBA00022679"/>
    </source>
</evidence>
<keyword evidence="5" id="KW-0328">Glycosyltransferase</keyword>
<dbReference type="PANTHER" id="PTHR23033:SF47">
    <property type="entry name" value="APPLE DOMAIN-CONTAINING PROTEIN-RELATED"/>
    <property type="match status" value="1"/>
</dbReference>
<keyword evidence="11" id="KW-0472">Membrane</keyword>
<comment type="subcellular location">
    <subcellularLocation>
        <location evidence="1">Membrane</location>
        <topology evidence="1">Single-pass type II membrane protein</topology>
    </subcellularLocation>
</comment>
<comment type="caution">
    <text evidence="14">The sequence shown here is derived from an EMBL/GenBank/DDBJ whole genome shotgun (WGS) entry which is preliminary data.</text>
</comment>
<evidence type="ECO:0000256" key="10">
    <source>
        <dbReference type="ARBA" id="ARBA00022989"/>
    </source>
</evidence>
<dbReference type="Proteomes" id="UP000034182">
    <property type="component" value="Unassembled WGS sequence"/>
</dbReference>
<evidence type="ECO:0000256" key="8">
    <source>
        <dbReference type="ARBA" id="ARBA00022741"/>
    </source>
</evidence>
<evidence type="ECO:0000256" key="4">
    <source>
        <dbReference type="ARBA" id="ARBA00012557"/>
    </source>
</evidence>
<reference evidence="14 15" key="2">
    <citation type="submission" date="2015-05" db="EMBL/GenBank/DDBJ databases">
        <title>Distinctive expansion of gene families associated with plant cell wall degradation and secondary metabolism in the genomes of grapevine trunk pathogens.</title>
        <authorList>
            <person name="Lawrence D.P."/>
            <person name="Travadon R."/>
            <person name="Rolshausen P.E."/>
            <person name="Baumgartner K."/>
        </authorList>
    </citation>
    <scope>NUCLEOTIDE SEQUENCE [LARGE SCALE GENOMIC DNA]</scope>
    <source>
        <strain evidence="14">DS831</strain>
    </source>
</reference>
<dbReference type="EC" id="2.4.1.122" evidence="4"/>
<proteinExistence type="inferred from homology"/>
<evidence type="ECO:0000256" key="5">
    <source>
        <dbReference type="ARBA" id="ARBA00022676"/>
    </source>
</evidence>